<keyword evidence="6" id="KW-1185">Reference proteome</keyword>
<dbReference type="EMBL" id="AQRA01000001">
    <property type="protein sequence ID" value="EZH75570.1"/>
    <property type="molecule type" value="Genomic_DNA"/>
</dbReference>
<keyword evidence="3" id="KW-0732">Signal</keyword>
<dbReference type="PANTHER" id="PTHR46825">
    <property type="entry name" value="D-ALANYL-D-ALANINE-CARBOXYPEPTIDASE/ENDOPEPTIDASE AMPH"/>
    <property type="match status" value="1"/>
</dbReference>
<dbReference type="RefSeq" id="WP_051575530.1">
    <property type="nucleotide sequence ID" value="NZ_AQRA01000001.1"/>
</dbReference>
<dbReference type="Pfam" id="PF00144">
    <property type="entry name" value="Beta-lactamase"/>
    <property type="match status" value="1"/>
</dbReference>
<dbReference type="OrthoDB" id="846150at2"/>
<feature type="signal peptide" evidence="3">
    <location>
        <begin position="1"/>
        <end position="18"/>
    </location>
</feature>
<dbReference type="eggNOG" id="COG1680">
    <property type="taxonomic scope" value="Bacteria"/>
</dbReference>
<dbReference type="InterPro" id="IPR012338">
    <property type="entry name" value="Beta-lactam/transpept-like"/>
</dbReference>
<name>A0A023C002_9FLAO</name>
<evidence type="ECO:0000256" key="1">
    <source>
        <dbReference type="ARBA" id="ARBA00004370"/>
    </source>
</evidence>
<dbReference type="AlphaFoldDB" id="A0A023C002"/>
<comment type="caution">
    <text evidence="5">The sequence shown here is derived from an EMBL/GenBank/DDBJ whole genome shotgun (WGS) entry which is preliminary data.</text>
</comment>
<dbReference type="InterPro" id="IPR050491">
    <property type="entry name" value="AmpC-like"/>
</dbReference>
<evidence type="ECO:0000256" key="2">
    <source>
        <dbReference type="ARBA" id="ARBA00023136"/>
    </source>
</evidence>
<evidence type="ECO:0000256" key="3">
    <source>
        <dbReference type="SAM" id="SignalP"/>
    </source>
</evidence>
<organism evidence="5 6">
    <name type="scientific">Aquimarina atlantica</name>
    <dbReference type="NCBI Taxonomy" id="1317122"/>
    <lineage>
        <taxon>Bacteria</taxon>
        <taxon>Pseudomonadati</taxon>
        <taxon>Bacteroidota</taxon>
        <taxon>Flavobacteriia</taxon>
        <taxon>Flavobacteriales</taxon>
        <taxon>Flavobacteriaceae</taxon>
        <taxon>Aquimarina</taxon>
    </lineage>
</organism>
<gene>
    <name evidence="5" type="ORF">ATO12_01945</name>
</gene>
<proteinExistence type="predicted"/>
<dbReference type="GO" id="GO:0016020">
    <property type="term" value="C:membrane"/>
    <property type="evidence" value="ECO:0007669"/>
    <property type="project" value="UniProtKB-SubCell"/>
</dbReference>
<accession>A0A023C002</accession>
<feature type="chain" id="PRO_5001517733" description="Beta-lactamase-related domain-containing protein" evidence="3">
    <location>
        <begin position="19"/>
        <end position="411"/>
    </location>
</feature>
<dbReference type="SUPFAM" id="SSF56601">
    <property type="entry name" value="beta-lactamase/transpeptidase-like"/>
    <property type="match status" value="1"/>
</dbReference>
<protein>
    <recommendedName>
        <fullName evidence="4">Beta-lactamase-related domain-containing protein</fullName>
    </recommendedName>
</protein>
<reference evidence="5 6" key="1">
    <citation type="submission" date="2014-04" db="EMBL/GenBank/DDBJ databases">
        <title>Aquimarina sp. 22II-S11-z7 Genome Sequencing.</title>
        <authorList>
            <person name="Lai Q."/>
        </authorList>
    </citation>
    <scope>NUCLEOTIDE SEQUENCE [LARGE SCALE GENOMIC DNA]</scope>
    <source>
        <strain evidence="5 6">22II-S11-z7</strain>
    </source>
</reference>
<comment type="subcellular location">
    <subcellularLocation>
        <location evidence="1">Membrane</location>
    </subcellularLocation>
</comment>
<evidence type="ECO:0000259" key="4">
    <source>
        <dbReference type="Pfam" id="PF00144"/>
    </source>
</evidence>
<dbReference type="Proteomes" id="UP000023541">
    <property type="component" value="Unassembled WGS sequence"/>
</dbReference>
<keyword evidence="2" id="KW-0472">Membrane</keyword>
<evidence type="ECO:0000313" key="6">
    <source>
        <dbReference type="Proteomes" id="UP000023541"/>
    </source>
</evidence>
<dbReference type="STRING" id="1317122.ATO12_01945"/>
<dbReference type="PANTHER" id="PTHR46825:SF11">
    <property type="entry name" value="PENICILLIN-BINDING PROTEIN 4"/>
    <property type="match status" value="1"/>
</dbReference>
<evidence type="ECO:0000313" key="5">
    <source>
        <dbReference type="EMBL" id="EZH75570.1"/>
    </source>
</evidence>
<sequence>MIKIILIIALFVLNQIYAQNNDNTEHNNSLTCELKVLQKQGYINGFSVAIVDRDAVLYKKGFGYADVSKKKEYTPYTIQNIASVSKTLIGIALMKAQEQGKLNLDDPVNMYLPFSVINPHYPQTSIKIRHLATHTSTILDTKYYDKSYILKNNKGVNEGILMKKYRIFNDPEETIALPIFLRNLLSKDGEWYRKKNYLKNEPGSIFKYSNIGATLAAYIIEQATGVPYDEYTTKHILKPLGMDASGWSFDTIDIDNHSVLYSSTKDSLPKYSLITYPDGGLLTDINDFSKYLIELIKGYYGVGTLLDKNSYSELFKEQLSSNNLPGRNTKNPYNEEYNSGLFMGITPVGYIGHTGSDPGTETYMFFDPKTGTGKILVINTAIVSKEDYRHYKAIMSVLDKYERLLTQESKI</sequence>
<dbReference type="InterPro" id="IPR001466">
    <property type="entry name" value="Beta-lactam-related"/>
</dbReference>
<feature type="domain" description="Beta-lactamase-related" evidence="4">
    <location>
        <begin position="37"/>
        <end position="390"/>
    </location>
</feature>
<dbReference type="Gene3D" id="3.40.710.10">
    <property type="entry name" value="DD-peptidase/beta-lactamase superfamily"/>
    <property type="match status" value="1"/>
</dbReference>